<protein>
    <recommendedName>
        <fullName evidence="6">Restriction endonuclease type IV Mrr domain-containing protein</fullName>
    </recommendedName>
</protein>
<dbReference type="GeneID" id="54487567"/>
<dbReference type="Proteomes" id="UP000799437">
    <property type="component" value="Unassembled WGS sequence"/>
</dbReference>
<feature type="region of interest" description="Disordered" evidence="3">
    <location>
        <begin position="1"/>
        <end position="44"/>
    </location>
</feature>
<evidence type="ECO:0000313" key="5">
    <source>
        <dbReference type="Proteomes" id="UP000799437"/>
    </source>
</evidence>
<gene>
    <name evidence="4" type="ORF">EJ05DRAFT_497191</name>
</gene>
<proteinExistence type="predicted"/>
<dbReference type="RefSeq" id="XP_033604788.1">
    <property type="nucleotide sequence ID" value="XM_033746513.1"/>
</dbReference>
<dbReference type="AlphaFoldDB" id="A0A6A6WJX8"/>
<dbReference type="GO" id="GO:0005739">
    <property type="term" value="C:mitochondrion"/>
    <property type="evidence" value="ECO:0007669"/>
    <property type="project" value="UniProtKB-SubCell"/>
</dbReference>
<evidence type="ECO:0000256" key="2">
    <source>
        <dbReference type="ARBA" id="ARBA00023128"/>
    </source>
</evidence>
<dbReference type="SUPFAM" id="SSF52980">
    <property type="entry name" value="Restriction endonuclease-like"/>
    <property type="match status" value="1"/>
</dbReference>
<dbReference type="OrthoDB" id="20734at2759"/>
<evidence type="ECO:0000256" key="3">
    <source>
        <dbReference type="SAM" id="MobiDB-lite"/>
    </source>
</evidence>
<evidence type="ECO:0000256" key="1">
    <source>
        <dbReference type="ARBA" id="ARBA00004173"/>
    </source>
</evidence>
<reference evidence="4" key="1">
    <citation type="journal article" date="2020" name="Stud. Mycol.">
        <title>101 Dothideomycetes genomes: a test case for predicting lifestyles and emergence of pathogens.</title>
        <authorList>
            <person name="Haridas S."/>
            <person name="Albert R."/>
            <person name="Binder M."/>
            <person name="Bloem J."/>
            <person name="Labutti K."/>
            <person name="Salamov A."/>
            <person name="Andreopoulos B."/>
            <person name="Baker S."/>
            <person name="Barry K."/>
            <person name="Bills G."/>
            <person name="Bluhm B."/>
            <person name="Cannon C."/>
            <person name="Castanera R."/>
            <person name="Culley D."/>
            <person name="Daum C."/>
            <person name="Ezra D."/>
            <person name="Gonzalez J."/>
            <person name="Henrissat B."/>
            <person name="Kuo A."/>
            <person name="Liang C."/>
            <person name="Lipzen A."/>
            <person name="Lutzoni F."/>
            <person name="Magnuson J."/>
            <person name="Mondo S."/>
            <person name="Nolan M."/>
            <person name="Ohm R."/>
            <person name="Pangilinan J."/>
            <person name="Park H.-J."/>
            <person name="Ramirez L."/>
            <person name="Alfaro M."/>
            <person name="Sun H."/>
            <person name="Tritt A."/>
            <person name="Yoshinaga Y."/>
            <person name="Zwiers L.-H."/>
            <person name="Turgeon B."/>
            <person name="Goodwin S."/>
            <person name="Spatafora J."/>
            <person name="Crous P."/>
            <person name="Grigoriev I."/>
        </authorList>
    </citation>
    <scope>NUCLEOTIDE SEQUENCE</scope>
    <source>
        <strain evidence="4">CBS 121739</strain>
    </source>
</reference>
<evidence type="ECO:0008006" key="6">
    <source>
        <dbReference type="Google" id="ProtNLM"/>
    </source>
</evidence>
<feature type="compositionally biased region" description="Basic and acidic residues" evidence="3">
    <location>
        <begin position="1"/>
        <end position="18"/>
    </location>
</feature>
<dbReference type="InterPro" id="IPR011335">
    <property type="entry name" value="Restrct_endonuc-II-like"/>
</dbReference>
<dbReference type="GO" id="GO:0006302">
    <property type="term" value="P:double-strand break repair"/>
    <property type="evidence" value="ECO:0007669"/>
    <property type="project" value="UniProtKB-ARBA"/>
</dbReference>
<dbReference type="Gene3D" id="3.40.1350.10">
    <property type="match status" value="1"/>
</dbReference>
<dbReference type="EMBL" id="ML996566">
    <property type="protein sequence ID" value="KAF2762337.1"/>
    <property type="molecule type" value="Genomic_DNA"/>
</dbReference>
<comment type="subcellular location">
    <subcellularLocation>
        <location evidence="1">Mitochondrion</location>
    </subcellularLocation>
</comment>
<evidence type="ECO:0000313" key="4">
    <source>
        <dbReference type="EMBL" id="KAF2762337.1"/>
    </source>
</evidence>
<dbReference type="InterPro" id="IPR011856">
    <property type="entry name" value="tRNA_endonuc-like_dom_sf"/>
</dbReference>
<keyword evidence="5" id="KW-1185">Reference proteome</keyword>
<dbReference type="PANTHER" id="PTHR28133">
    <property type="entry name" value="REQUIRED FOR RESPIRATORY GROWTH PROTEIN 7, MITOCHONDRIAL"/>
    <property type="match status" value="1"/>
</dbReference>
<keyword evidence="2" id="KW-0496">Mitochondrion</keyword>
<dbReference type="GO" id="GO:0003676">
    <property type="term" value="F:nucleic acid binding"/>
    <property type="evidence" value="ECO:0007669"/>
    <property type="project" value="InterPro"/>
</dbReference>
<dbReference type="PANTHER" id="PTHR28133:SF1">
    <property type="entry name" value="REQUIRED FOR RESPIRATORY GROWTH PROTEIN 7, MITOCHONDRIAL"/>
    <property type="match status" value="1"/>
</dbReference>
<accession>A0A6A6WJX8</accession>
<dbReference type="Pfam" id="PF10356">
    <property type="entry name" value="RRG7"/>
    <property type="match status" value="2"/>
</dbReference>
<name>A0A6A6WJX8_9PEZI</name>
<organism evidence="4 5">
    <name type="scientific">Pseudovirgaria hyperparasitica</name>
    <dbReference type="NCBI Taxonomy" id="470096"/>
    <lineage>
        <taxon>Eukaryota</taxon>
        <taxon>Fungi</taxon>
        <taxon>Dikarya</taxon>
        <taxon>Ascomycota</taxon>
        <taxon>Pezizomycotina</taxon>
        <taxon>Dothideomycetes</taxon>
        <taxon>Dothideomycetes incertae sedis</taxon>
        <taxon>Acrospermales</taxon>
        <taxon>Acrospermaceae</taxon>
        <taxon>Pseudovirgaria</taxon>
    </lineage>
</organism>
<dbReference type="InterPro" id="IPR018828">
    <property type="entry name" value="RRG7"/>
</dbReference>
<sequence length="307" mass="33808">MSDEARDISQRLHERPINDNKAQPTLILDTPKRGRPRKEKNIRSKSPIKTEILDEVSTASATALDEVVQGFDDMRMASEPRFSAGSSHHNDLESFLQYAQRENLGRSTTVFNGTKYEYTVADTLRRYHFDLTRTGRRSDLGIDLIGRWSVPSSAEPLRIFIQCKALNSGLFPSHVRELAGAFTGIPTWFKKDVLGLVASPGNVTNGVRDAIEKSEMPMGFLKISLDGVVEQFHWNRKATGIGLQGMGVSLNYGSSDSSSASGDGGGCVNTKICLTYNGWPIKSLAAKAPMVDTATKAQETKLRPERT</sequence>